<gene>
    <name evidence="1" type="ORF">CU097_000410</name>
</gene>
<accession>A0A367IM15</accession>
<dbReference type="AlphaFoldDB" id="A0A367IM15"/>
<feature type="non-terminal residue" evidence="1">
    <location>
        <position position="82"/>
    </location>
</feature>
<dbReference type="EMBL" id="PJQL01004968">
    <property type="protein sequence ID" value="RCH78709.1"/>
    <property type="molecule type" value="Genomic_DNA"/>
</dbReference>
<protein>
    <submittedName>
        <fullName evidence="1">Uncharacterized protein</fullName>
    </submittedName>
</protein>
<organism evidence="1 2">
    <name type="scientific">Rhizopus azygosporus</name>
    <name type="common">Rhizopus microsporus var. azygosporus</name>
    <dbReference type="NCBI Taxonomy" id="86630"/>
    <lineage>
        <taxon>Eukaryota</taxon>
        <taxon>Fungi</taxon>
        <taxon>Fungi incertae sedis</taxon>
        <taxon>Mucoromycota</taxon>
        <taxon>Mucoromycotina</taxon>
        <taxon>Mucoromycetes</taxon>
        <taxon>Mucorales</taxon>
        <taxon>Mucorineae</taxon>
        <taxon>Rhizopodaceae</taxon>
        <taxon>Rhizopus</taxon>
    </lineage>
</organism>
<evidence type="ECO:0000313" key="1">
    <source>
        <dbReference type="EMBL" id="RCH78709.1"/>
    </source>
</evidence>
<proteinExistence type="predicted"/>
<name>A0A367IM15_RHIAZ</name>
<dbReference type="OrthoDB" id="10500055at2759"/>
<feature type="non-terminal residue" evidence="1">
    <location>
        <position position="1"/>
    </location>
</feature>
<keyword evidence="2" id="KW-1185">Reference proteome</keyword>
<evidence type="ECO:0000313" key="2">
    <source>
        <dbReference type="Proteomes" id="UP000252139"/>
    </source>
</evidence>
<dbReference type="Proteomes" id="UP000252139">
    <property type="component" value="Unassembled WGS sequence"/>
</dbReference>
<comment type="caution">
    <text evidence="1">The sequence shown here is derived from an EMBL/GenBank/DDBJ whole genome shotgun (WGS) entry which is preliminary data.</text>
</comment>
<reference evidence="1 2" key="1">
    <citation type="journal article" date="2018" name="G3 (Bethesda)">
        <title>Phylogenetic and Phylogenomic Definition of Rhizopus Species.</title>
        <authorList>
            <person name="Gryganskyi A.P."/>
            <person name="Golan J."/>
            <person name="Dolatabadi S."/>
            <person name="Mondo S."/>
            <person name="Robb S."/>
            <person name="Idnurm A."/>
            <person name="Muszewska A."/>
            <person name="Steczkiewicz K."/>
            <person name="Masonjones S."/>
            <person name="Liao H.L."/>
            <person name="Gajdeczka M.T."/>
            <person name="Anike F."/>
            <person name="Vuek A."/>
            <person name="Anishchenko I.M."/>
            <person name="Voigt K."/>
            <person name="de Hoog G.S."/>
            <person name="Smith M.E."/>
            <person name="Heitman J."/>
            <person name="Vilgalys R."/>
            <person name="Stajich J.E."/>
        </authorList>
    </citation>
    <scope>NUCLEOTIDE SEQUENCE [LARGE SCALE GENOMIC DNA]</scope>
    <source>
        <strain evidence="1 2">CBS 357.93</strain>
    </source>
</reference>
<sequence>ETEDETEDLKVQKIDVTEEGITGKQEMHNQEQEIVPIEKNQTDTEHKIDVFDLTTESNIVSQLEEKEKALEAENFLQDDTTE</sequence>